<protein>
    <recommendedName>
        <fullName evidence="2">MaoC-like domain-containing protein</fullName>
    </recommendedName>
</protein>
<proteinExistence type="predicted"/>
<dbReference type="InterPro" id="IPR002539">
    <property type="entry name" value="MaoC-like_dom"/>
</dbReference>
<organism evidence="3 4">
    <name type="scientific">Triticum urartu</name>
    <name type="common">Red wild einkorn</name>
    <name type="synonym">Crithodium urartu</name>
    <dbReference type="NCBI Taxonomy" id="4572"/>
    <lineage>
        <taxon>Eukaryota</taxon>
        <taxon>Viridiplantae</taxon>
        <taxon>Streptophyta</taxon>
        <taxon>Embryophyta</taxon>
        <taxon>Tracheophyta</taxon>
        <taxon>Spermatophyta</taxon>
        <taxon>Magnoliopsida</taxon>
        <taxon>Liliopsida</taxon>
        <taxon>Poales</taxon>
        <taxon>Poaceae</taxon>
        <taxon>BOP clade</taxon>
        <taxon>Pooideae</taxon>
        <taxon>Triticodae</taxon>
        <taxon>Triticeae</taxon>
        <taxon>Triticinae</taxon>
        <taxon>Triticum</taxon>
    </lineage>
</organism>
<dbReference type="PANTHER" id="PTHR43437">
    <property type="entry name" value="HYDROXYACYL-THIOESTER DEHYDRATASE TYPE 2, MITOCHONDRIAL-RELATED"/>
    <property type="match status" value="1"/>
</dbReference>
<dbReference type="InterPro" id="IPR029069">
    <property type="entry name" value="HotDog_dom_sf"/>
</dbReference>
<evidence type="ECO:0000256" key="1">
    <source>
        <dbReference type="SAM" id="SignalP"/>
    </source>
</evidence>
<dbReference type="Pfam" id="PF01575">
    <property type="entry name" value="MaoC_dehydratas"/>
    <property type="match status" value="1"/>
</dbReference>
<keyword evidence="1" id="KW-0732">Signal</keyword>
<reference evidence="3" key="2">
    <citation type="submission" date="2018-03" db="EMBL/GenBank/DDBJ databases">
        <title>The Triticum urartu genome reveals the dynamic nature of wheat genome evolution.</title>
        <authorList>
            <person name="Ling H."/>
            <person name="Ma B."/>
            <person name="Shi X."/>
            <person name="Liu H."/>
            <person name="Dong L."/>
            <person name="Sun H."/>
            <person name="Cao Y."/>
            <person name="Gao Q."/>
            <person name="Zheng S."/>
            <person name="Li Y."/>
            <person name="Yu Y."/>
            <person name="Du H."/>
            <person name="Qi M."/>
            <person name="Li Y."/>
            <person name="Yu H."/>
            <person name="Cui Y."/>
            <person name="Wang N."/>
            <person name="Chen C."/>
            <person name="Wu H."/>
            <person name="Zhao Y."/>
            <person name="Zhang J."/>
            <person name="Li Y."/>
            <person name="Zhou W."/>
            <person name="Zhang B."/>
            <person name="Hu W."/>
            <person name="Eijk M."/>
            <person name="Tang J."/>
            <person name="Witsenboer H."/>
            <person name="Zhao S."/>
            <person name="Li Z."/>
            <person name="Zhang A."/>
            <person name="Wang D."/>
            <person name="Liang C."/>
        </authorList>
    </citation>
    <scope>NUCLEOTIDE SEQUENCE [LARGE SCALE GENOMIC DNA]</scope>
    <source>
        <strain evidence="3">cv. G1812</strain>
    </source>
</reference>
<dbReference type="EnsemblPlants" id="TuG1812G0100003856.01.T01">
    <property type="protein sequence ID" value="TuG1812G0100003856.01.T01"/>
    <property type="gene ID" value="TuG1812G0100003856.01"/>
</dbReference>
<dbReference type="GO" id="GO:0005739">
    <property type="term" value="C:mitochondrion"/>
    <property type="evidence" value="ECO:0007669"/>
    <property type="project" value="TreeGrafter"/>
</dbReference>
<dbReference type="Proteomes" id="UP000015106">
    <property type="component" value="Chromosome 1"/>
</dbReference>
<sequence length="94" mass="10170">MMHGMLVASLFPALTASNFPGAVYMSQSFKFAAPVYVGDEVVAQLQALHIKAADARHIVKFATKCFTDDEETLAIDGEAMAFLPTLQLSTEAME</sequence>
<feature type="domain" description="MaoC-like" evidence="2">
    <location>
        <begin position="2"/>
        <end position="54"/>
    </location>
</feature>
<accession>A0A8R7P6L0</accession>
<dbReference type="Gene3D" id="3.10.129.10">
    <property type="entry name" value="Hotdog Thioesterase"/>
    <property type="match status" value="1"/>
</dbReference>
<reference evidence="4" key="1">
    <citation type="journal article" date="2013" name="Nature">
        <title>Draft genome of the wheat A-genome progenitor Triticum urartu.</title>
        <authorList>
            <person name="Ling H.Q."/>
            <person name="Zhao S."/>
            <person name="Liu D."/>
            <person name="Wang J."/>
            <person name="Sun H."/>
            <person name="Zhang C."/>
            <person name="Fan H."/>
            <person name="Li D."/>
            <person name="Dong L."/>
            <person name="Tao Y."/>
            <person name="Gao C."/>
            <person name="Wu H."/>
            <person name="Li Y."/>
            <person name="Cui Y."/>
            <person name="Guo X."/>
            <person name="Zheng S."/>
            <person name="Wang B."/>
            <person name="Yu K."/>
            <person name="Liang Q."/>
            <person name="Yang W."/>
            <person name="Lou X."/>
            <person name="Chen J."/>
            <person name="Feng M."/>
            <person name="Jian J."/>
            <person name="Zhang X."/>
            <person name="Luo G."/>
            <person name="Jiang Y."/>
            <person name="Liu J."/>
            <person name="Wang Z."/>
            <person name="Sha Y."/>
            <person name="Zhang B."/>
            <person name="Wu H."/>
            <person name="Tang D."/>
            <person name="Shen Q."/>
            <person name="Xue P."/>
            <person name="Zou S."/>
            <person name="Wang X."/>
            <person name="Liu X."/>
            <person name="Wang F."/>
            <person name="Yang Y."/>
            <person name="An X."/>
            <person name="Dong Z."/>
            <person name="Zhang K."/>
            <person name="Zhang X."/>
            <person name="Luo M.C."/>
            <person name="Dvorak J."/>
            <person name="Tong Y."/>
            <person name="Wang J."/>
            <person name="Yang H."/>
            <person name="Li Z."/>
            <person name="Wang D."/>
            <person name="Zhang A."/>
            <person name="Wang J."/>
        </authorList>
    </citation>
    <scope>NUCLEOTIDE SEQUENCE</scope>
    <source>
        <strain evidence="4">cv. G1812</strain>
    </source>
</reference>
<dbReference type="InterPro" id="IPR050965">
    <property type="entry name" value="UPF0336/Enoyl-CoA_hydratase"/>
</dbReference>
<reference evidence="3" key="3">
    <citation type="submission" date="2022-06" db="UniProtKB">
        <authorList>
            <consortium name="EnsemblPlants"/>
        </authorList>
    </citation>
    <scope>IDENTIFICATION</scope>
</reference>
<evidence type="ECO:0000313" key="4">
    <source>
        <dbReference type="Proteomes" id="UP000015106"/>
    </source>
</evidence>
<dbReference type="AlphaFoldDB" id="A0A8R7P6L0"/>
<dbReference type="SUPFAM" id="SSF54637">
    <property type="entry name" value="Thioesterase/thiol ester dehydrase-isomerase"/>
    <property type="match status" value="1"/>
</dbReference>
<name>A0A8R7P6L0_TRIUA</name>
<dbReference type="PANTHER" id="PTHR43437:SF3">
    <property type="entry name" value="HYDROXYACYL-THIOESTER DEHYDRATASE TYPE 2, MITOCHONDRIAL"/>
    <property type="match status" value="1"/>
</dbReference>
<dbReference type="GO" id="GO:0019171">
    <property type="term" value="F:(3R)-hydroxyacyl-[acyl-carrier-protein] dehydratase activity"/>
    <property type="evidence" value="ECO:0007669"/>
    <property type="project" value="TreeGrafter"/>
</dbReference>
<dbReference type="GO" id="GO:0006633">
    <property type="term" value="P:fatty acid biosynthetic process"/>
    <property type="evidence" value="ECO:0007669"/>
    <property type="project" value="TreeGrafter"/>
</dbReference>
<feature type="signal peptide" evidence="1">
    <location>
        <begin position="1"/>
        <end position="17"/>
    </location>
</feature>
<evidence type="ECO:0000259" key="2">
    <source>
        <dbReference type="Pfam" id="PF01575"/>
    </source>
</evidence>
<dbReference type="Gramene" id="TuG1812G0100003856.01.T01">
    <property type="protein sequence ID" value="TuG1812G0100003856.01.T01"/>
    <property type="gene ID" value="TuG1812G0100003856.01"/>
</dbReference>
<feature type="chain" id="PRO_5035737386" description="MaoC-like domain-containing protein" evidence="1">
    <location>
        <begin position="18"/>
        <end position="94"/>
    </location>
</feature>
<keyword evidence="4" id="KW-1185">Reference proteome</keyword>
<evidence type="ECO:0000313" key="3">
    <source>
        <dbReference type="EnsemblPlants" id="TuG1812G0100003856.01.T01"/>
    </source>
</evidence>